<dbReference type="GO" id="GO:0042884">
    <property type="term" value="P:microcin transport"/>
    <property type="evidence" value="ECO:0007669"/>
    <property type="project" value="TreeGrafter"/>
</dbReference>
<protein>
    <submittedName>
        <fullName evidence="5">Microcin C transport system substrate-binding protein</fullName>
    </submittedName>
</protein>
<dbReference type="Gene3D" id="3.40.190.10">
    <property type="entry name" value="Periplasmic binding protein-like II"/>
    <property type="match status" value="1"/>
</dbReference>
<dbReference type="Pfam" id="PF00496">
    <property type="entry name" value="SBP_bac_5"/>
    <property type="match status" value="1"/>
</dbReference>
<evidence type="ECO:0000259" key="4">
    <source>
        <dbReference type="Pfam" id="PF00496"/>
    </source>
</evidence>
<evidence type="ECO:0000313" key="5">
    <source>
        <dbReference type="EMBL" id="TAA75205.1"/>
    </source>
</evidence>
<dbReference type="InterPro" id="IPR039424">
    <property type="entry name" value="SBP_5"/>
</dbReference>
<name>A0A521G2F4_9BACT</name>
<keyword evidence="1 3" id="KW-0732">Signal</keyword>
<organism evidence="5 6">
    <name type="scientific">Candidatus Electronema aureum</name>
    <dbReference type="NCBI Taxonomy" id="2005002"/>
    <lineage>
        <taxon>Bacteria</taxon>
        <taxon>Pseudomonadati</taxon>
        <taxon>Thermodesulfobacteriota</taxon>
        <taxon>Desulfobulbia</taxon>
        <taxon>Desulfobulbales</taxon>
        <taxon>Desulfobulbaceae</taxon>
        <taxon>Candidatus Electronema</taxon>
    </lineage>
</organism>
<feature type="compositionally biased region" description="Polar residues" evidence="2">
    <location>
        <begin position="498"/>
        <end position="521"/>
    </location>
</feature>
<evidence type="ECO:0000256" key="2">
    <source>
        <dbReference type="SAM" id="MobiDB-lite"/>
    </source>
</evidence>
<dbReference type="Proteomes" id="UP000316238">
    <property type="component" value="Unassembled WGS sequence"/>
</dbReference>
<dbReference type="PANTHER" id="PTHR30290">
    <property type="entry name" value="PERIPLASMIC BINDING COMPONENT OF ABC TRANSPORTER"/>
    <property type="match status" value="1"/>
</dbReference>
<sequence>MFKTLLFGLMLAFLALLAPTKSHAAHGVSIDGKLKYPAGYSQFDYTSAAAKKGGSLTLHDIGSFDKMNPYTLKGTPPFGLDNFVFEPLAVSSLDEPFAAYGLIAKDIELAADKKSVTFTLDERAKFSDGYPVMAEDVKYSLDTLKSDKAHPSYQIYLQDISNAEILEPLKIRFNFAKVNRELHMLAAQLPVLNKKYYEKNGFGEDSKADPMLPPVGSGPYLVKEVNPGKAITYARNPNYWAADHPARKGMFNFDTVMVKYFKDQIVGVEAFKAGDFDYMWVNVAKQWQRDLTGRQFDSGKLLRKEFPHNNNAGMQGFLFNTRRPFFNDRKVRQALGLAFDFEWANSSLFFNQYTRNNSYFSNSELAATGLPSEAELKLLKPLQEKYSEAMPPEVFTQPLVAPSTTPPNSLRGNLKLAQQMLTEQGWQIKDGVLTGKDGTKFEFEILLSGSFFDRVMAPYVKNLEKLGIKAKYRLIDPALYEDRIKSFNFDMIVHSFSQSQSPGNEQRDNWASSSASHQGSGNVAGVQSPIVDSLVDSLIYAQSQDELTAACKALDRVLWYGYYVVPNWYLAYHRVAFASKLKLPEKLPLYYNPYQQLWTWWTEEGK</sequence>
<dbReference type="Gene3D" id="3.10.105.10">
    <property type="entry name" value="Dipeptide-binding Protein, Domain 3"/>
    <property type="match status" value="1"/>
</dbReference>
<feature type="chain" id="PRO_5022092034" evidence="3">
    <location>
        <begin position="25"/>
        <end position="606"/>
    </location>
</feature>
<dbReference type="EMBL" id="NQJD01000009">
    <property type="protein sequence ID" value="TAA75205.1"/>
    <property type="molecule type" value="Genomic_DNA"/>
</dbReference>
<gene>
    <name evidence="5" type="ORF">CDV28_10918</name>
</gene>
<comment type="caution">
    <text evidence="5">The sequence shown here is derived from an EMBL/GenBank/DDBJ whole genome shotgun (WGS) entry which is preliminary data.</text>
</comment>
<proteinExistence type="predicted"/>
<reference evidence="5" key="1">
    <citation type="submission" date="2017-07" db="EMBL/GenBank/DDBJ databases">
        <title>The cable genome - Insights into the physiology and evolution of filamentous bacteria capable of sulfide oxidation via long distance electron transfer.</title>
        <authorList>
            <person name="Thorup C."/>
            <person name="Bjerg J.T."/>
            <person name="Schreiber L."/>
            <person name="Nielsen L.P."/>
            <person name="Kjeldsen K.U."/>
            <person name="Boesen T."/>
            <person name="Boggild A."/>
            <person name="Meysman F."/>
            <person name="Geelhoed J."/>
            <person name="Schramm A."/>
        </authorList>
    </citation>
    <scope>NUCLEOTIDE SEQUENCE [LARGE SCALE GENOMIC DNA]</scope>
    <source>
        <strain evidence="5">GS</strain>
    </source>
</reference>
<dbReference type="SUPFAM" id="SSF53850">
    <property type="entry name" value="Periplasmic binding protein-like II"/>
    <property type="match status" value="1"/>
</dbReference>
<keyword evidence="6" id="KW-1185">Reference proteome</keyword>
<dbReference type="AlphaFoldDB" id="A0A521G2F4"/>
<feature type="domain" description="Solute-binding protein family 5" evidence="4">
    <location>
        <begin position="101"/>
        <end position="516"/>
    </location>
</feature>
<dbReference type="CDD" id="cd08497">
    <property type="entry name" value="MbnE-like"/>
    <property type="match status" value="1"/>
</dbReference>
<dbReference type="PANTHER" id="PTHR30290:SF64">
    <property type="entry name" value="ABC TRANSPORTER PERIPLASMIC BINDING PROTEIN"/>
    <property type="match status" value="1"/>
</dbReference>
<feature type="signal peptide" evidence="3">
    <location>
        <begin position="1"/>
        <end position="24"/>
    </location>
</feature>
<dbReference type="InterPro" id="IPR000914">
    <property type="entry name" value="SBP_5_dom"/>
</dbReference>
<evidence type="ECO:0000313" key="6">
    <source>
        <dbReference type="Proteomes" id="UP000316238"/>
    </source>
</evidence>
<feature type="region of interest" description="Disordered" evidence="2">
    <location>
        <begin position="498"/>
        <end position="523"/>
    </location>
</feature>
<dbReference type="GO" id="GO:0030288">
    <property type="term" value="C:outer membrane-bounded periplasmic space"/>
    <property type="evidence" value="ECO:0007669"/>
    <property type="project" value="TreeGrafter"/>
</dbReference>
<dbReference type="GO" id="GO:0015833">
    <property type="term" value="P:peptide transport"/>
    <property type="evidence" value="ECO:0007669"/>
    <property type="project" value="TreeGrafter"/>
</dbReference>
<dbReference type="GO" id="GO:1904680">
    <property type="term" value="F:peptide transmembrane transporter activity"/>
    <property type="evidence" value="ECO:0007669"/>
    <property type="project" value="TreeGrafter"/>
</dbReference>
<evidence type="ECO:0000256" key="3">
    <source>
        <dbReference type="SAM" id="SignalP"/>
    </source>
</evidence>
<dbReference type="InterPro" id="IPR030678">
    <property type="entry name" value="Peptide/Ni-bd"/>
</dbReference>
<dbReference type="PIRSF" id="PIRSF002741">
    <property type="entry name" value="MppA"/>
    <property type="match status" value="1"/>
</dbReference>
<dbReference type="GO" id="GO:0043190">
    <property type="term" value="C:ATP-binding cassette (ABC) transporter complex"/>
    <property type="evidence" value="ECO:0007669"/>
    <property type="project" value="InterPro"/>
</dbReference>
<evidence type="ECO:0000256" key="1">
    <source>
        <dbReference type="ARBA" id="ARBA00022729"/>
    </source>
</evidence>
<accession>A0A521G2F4</accession>